<dbReference type="GeneID" id="78373295"/>
<reference evidence="2 3" key="1">
    <citation type="submission" date="2015-01" db="EMBL/GenBank/DDBJ databases">
        <title>Draft genome of the acidophilic iron oxidizer Ferrimicrobium acidiphilum strain T23.</title>
        <authorList>
            <person name="Poehlein A."/>
            <person name="Eisen S."/>
            <person name="Schloemann M."/>
            <person name="Johnson B.D."/>
            <person name="Daniel R."/>
            <person name="Muehling M."/>
        </authorList>
    </citation>
    <scope>NUCLEOTIDE SEQUENCE [LARGE SCALE GENOMIC DNA]</scope>
    <source>
        <strain evidence="2 3">T23</strain>
    </source>
</reference>
<evidence type="ECO:0000313" key="3">
    <source>
        <dbReference type="Proteomes" id="UP000032336"/>
    </source>
</evidence>
<sequence length="102" mass="11712">MASIRSKVRDLTQPRQVGRPFEAVVEQLNPVLRGWGTYFCQGNSSKKFGAIDSYVHERMAKLASRKYGLSGFNWIDRFTWEWLGNLGIYRLSGTIRYPTAHA</sequence>
<evidence type="ECO:0000313" key="2">
    <source>
        <dbReference type="EMBL" id="KJE76047.1"/>
    </source>
</evidence>
<gene>
    <name evidence="2" type="ORF">FEAC_22410</name>
</gene>
<dbReference type="InterPro" id="IPR013597">
    <property type="entry name" value="Mat_intron_G2"/>
</dbReference>
<feature type="domain" description="Group II intron maturase-specific" evidence="1">
    <location>
        <begin position="2"/>
        <end position="75"/>
    </location>
</feature>
<dbReference type="Proteomes" id="UP000032336">
    <property type="component" value="Unassembled WGS sequence"/>
</dbReference>
<organism evidence="2 3">
    <name type="scientific">Ferrimicrobium acidiphilum DSM 19497</name>
    <dbReference type="NCBI Taxonomy" id="1121877"/>
    <lineage>
        <taxon>Bacteria</taxon>
        <taxon>Bacillati</taxon>
        <taxon>Actinomycetota</taxon>
        <taxon>Acidimicrobiia</taxon>
        <taxon>Acidimicrobiales</taxon>
        <taxon>Acidimicrobiaceae</taxon>
        <taxon>Ferrimicrobium</taxon>
    </lineage>
</organism>
<keyword evidence="3" id="KW-1185">Reference proteome</keyword>
<name>A0A0D8FUW2_9ACTN</name>
<protein>
    <submittedName>
        <fullName evidence="2">Group II intron, maturase-specific domain</fullName>
    </submittedName>
</protein>
<dbReference type="AlphaFoldDB" id="A0A0D8FUW2"/>
<comment type="caution">
    <text evidence="2">The sequence shown here is derived from an EMBL/GenBank/DDBJ whole genome shotgun (WGS) entry which is preliminary data.</text>
</comment>
<dbReference type="EMBL" id="JXUW01000023">
    <property type="protein sequence ID" value="KJE76047.1"/>
    <property type="molecule type" value="Genomic_DNA"/>
</dbReference>
<proteinExistence type="predicted"/>
<evidence type="ECO:0000259" key="1">
    <source>
        <dbReference type="Pfam" id="PF08388"/>
    </source>
</evidence>
<dbReference type="STRING" id="1121877.FEAC_22410"/>
<dbReference type="Pfam" id="PF08388">
    <property type="entry name" value="GIIM"/>
    <property type="match status" value="1"/>
</dbReference>
<dbReference type="eggNOG" id="COG3344">
    <property type="taxonomic scope" value="Bacteria"/>
</dbReference>
<accession>A0A0D8FUW2</accession>
<dbReference type="RefSeq" id="WP_081901279.1">
    <property type="nucleotide sequence ID" value="NZ_JQKF01000061.1"/>
</dbReference>
<dbReference type="OrthoDB" id="1550386at2"/>